<reference evidence="2" key="3">
    <citation type="submission" date="2020-03" db="EMBL/GenBank/DDBJ databases">
        <title>Sequencing and Assembly of Multiple Reported Metal-Biooxidizing Members of the Extremely Thermoacidophilic Archaeal Family Sulfolobaceae.</title>
        <authorList>
            <person name="Counts J.A."/>
            <person name="Kelly R.M."/>
        </authorList>
    </citation>
    <scope>NUCLEOTIDE SEQUENCE [LARGE SCALE GENOMIC DNA]</scope>
    <source>
        <strain evidence="2">HO1-1</strain>
    </source>
</reference>
<reference evidence="2" key="2">
    <citation type="submission" date="2020-03" db="EMBL/GenBank/DDBJ databases">
        <title>Complete Genome Sequences of Extremely Thermoacidophilic, Metal-Mobilizing Type-Strain Members of the Archaeal Family Sulfolobaceae: Acidianus brierleyi DSM-1651T, Acidianus sulfidivorans DSM-18786T, Metallosphaera hakonensis DSM-7519T, and Metallosphaera prunae DSM-10039T.</title>
        <authorList>
            <person name="Counts J.A."/>
            <person name="Kelly R.M."/>
        </authorList>
    </citation>
    <scope>NUCLEOTIDE SEQUENCE [LARGE SCALE GENOMIC DNA]</scope>
    <source>
        <strain evidence="2">HO1-1</strain>
    </source>
</reference>
<keyword evidence="2" id="KW-1185">Reference proteome</keyword>
<dbReference type="Proteomes" id="UP000247586">
    <property type="component" value="Chromosome"/>
</dbReference>
<dbReference type="AlphaFoldDB" id="A0A2U9IXG5"/>
<sequence>MVKRDSCGCAVERKYASDFLTRRFYVLEGGGGYKKIGRVELGDGRWFELYTKDGEIRYKASECPLVIIGLEVLLEAREEGNLTQENWKEVLSKVKGLQVNSVLEKVGRELTGMIYFEESSVHS</sequence>
<proteinExistence type="predicted"/>
<protein>
    <submittedName>
        <fullName evidence="1">Uncharacterized protein</fullName>
    </submittedName>
</protein>
<name>A0A2U9IXG5_9CREN</name>
<accession>A0A2U9IXG5</accession>
<evidence type="ECO:0000313" key="2">
    <source>
        <dbReference type="Proteomes" id="UP000247586"/>
    </source>
</evidence>
<dbReference type="OrthoDB" id="38075at2157"/>
<dbReference type="KEGG" id="mhk:DFR87_04270"/>
<dbReference type="STRING" id="1293036.GCA_001315825_01206"/>
<dbReference type="EMBL" id="CP029287">
    <property type="protein sequence ID" value="AWS00548.1"/>
    <property type="molecule type" value="Genomic_DNA"/>
</dbReference>
<organism evidence="1 2">
    <name type="scientific">Metallosphaera hakonensis JCM 8857 = DSM 7519</name>
    <dbReference type="NCBI Taxonomy" id="1293036"/>
    <lineage>
        <taxon>Archaea</taxon>
        <taxon>Thermoproteota</taxon>
        <taxon>Thermoprotei</taxon>
        <taxon>Sulfolobales</taxon>
        <taxon>Sulfolobaceae</taxon>
        <taxon>Metallosphaera</taxon>
    </lineage>
</organism>
<reference evidence="1 2" key="1">
    <citation type="submission" date="2018-05" db="EMBL/GenBank/DDBJ databases">
        <title>Complete Genome Sequences of Extremely Thermoacidophilic, Metal-Mobilizing Type-Strain Members of the Archaeal Family Sulfolobaceae: Acidianus brierleyi DSM-1651T, Acidianus sulfidivorans DSM-18786T, Metallosphaera hakonensis DSM-7519T, and Metallosphaera prunae DSM-10039T.</title>
        <authorList>
            <person name="Counts J.A."/>
            <person name="Kelly R.M."/>
        </authorList>
    </citation>
    <scope>NUCLEOTIDE SEQUENCE [LARGE SCALE GENOMIC DNA]</scope>
    <source>
        <strain evidence="1 2">HO1-1</strain>
    </source>
</reference>
<evidence type="ECO:0000313" key="1">
    <source>
        <dbReference type="EMBL" id="AWS00548.1"/>
    </source>
</evidence>
<gene>
    <name evidence="1" type="ORF">DFR87_04270</name>
</gene>